<sequence>MMRTPLSCSNTACIELNKGEGAESDTSTMHVSDMDELKEGGKAKVKAGSRQQKAKKGAFHFVLAIALCFLPSLSSLFFPSFFSSILSPFSRLVLVSSCSKGLSIEHFSTRI</sequence>
<evidence type="ECO:0000256" key="1">
    <source>
        <dbReference type="SAM" id="Phobius"/>
    </source>
</evidence>
<keyword evidence="1" id="KW-0472">Membrane</keyword>
<reference evidence="2" key="1">
    <citation type="submission" date="2021-01" db="EMBL/GenBank/DDBJ databases">
        <authorList>
            <person name="Corre E."/>
            <person name="Pelletier E."/>
            <person name="Niang G."/>
            <person name="Scheremetjew M."/>
            <person name="Finn R."/>
            <person name="Kale V."/>
            <person name="Holt S."/>
            <person name="Cochrane G."/>
            <person name="Meng A."/>
            <person name="Brown T."/>
            <person name="Cohen L."/>
        </authorList>
    </citation>
    <scope>NUCLEOTIDE SEQUENCE</scope>
    <source>
        <strain evidence="2">NIES-2562</strain>
    </source>
</reference>
<feature type="transmembrane region" description="Helical" evidence="1">
    <location>
        <begin position="58"/>
        <end position="82"/>
    </location>
</feature>
<organism evidence="2">
    <name type="scientific">Palpitomonas bilix</name>
    <dbReference type="NCBI Taxonomy" id="652834"/>
    <lineage>
        <taxon>Eukaryota</taxon>
        <taxon>Eukaryota incertae sedis</taxon>
    </lineage>
</organism>
<protein>
    <submittedName>
        <fullName evidence="2">Uncharacterized protein</fullName>
    </submittedName>
</protein>
<keyword evidence="1" id="KW-1133">Transmembrane helix</keyword>
<gene>
    <name evidence="2" type="ORF">PBIL07802_LOCUS19908</name>
</gene>
<keyword evidence="1" id="KW-0812">Transmembrane</keyword>
<accession>A0A7S3DHV0</accession>
<evidence type="ECO:0000313" key="2">
    <source>
        <dbReference type="EMBL" id="CAE0257648.1"/>
    </source>
</evidence>
<proteinExistence type="predicted"/>
<dbReference type="EMBL" id="HBIB01030745">
    <property type="protein sequence ID" value="CAE0257648.1"/>
    <property type="molecule type" value="Transcribed_RNA"/>
</dbReference>
<dbReference type="AlphaFoldDB" id="A0A7S3DHV0"/>
<name>A0A7S3DHV0_9EUKA</name>